<dbReference type="EMBL" id="KZ679011">
    <property type="protein sequence ID" value="PSS18786.1"/>
    <property type="molecule type" value="Genomic_DNA"/>
</dbReference>
<keyword evidence="2" id="KW-1185">Reference proteome</keyword>
<accession>A0A2T3B2K4</accession>
<proteinExistence type="predicted"/>
<dbReference type="AlphaFoldDB" id="A0A2T3B2K4"/>
<dbReference type="GeneID" id="36577637"/>
<sequence length="50" mass="5857">MCHWYAHVYTCKHTTYALGKYCTPGNLVQTPCKKKSIWQTIRMGEECENC</sequence>
<gene>
    <name evidence="1" type="ORF">M430DRAFT_75987</name>
</gene>
<name>A0A2T3B2K4_AMORE</name>
<dbReference type="RefSeq" id="XP_024721138.1">
    <property type="nucleotide sequence ID" value="XM_024869556.1"/>
</dbReference>
<reference evidence="1 2" key="1">
    <citation type="journal article" date="2018" name="New Phytol.">
        <title>Comparative genomics and transcriptomics depict ericoid mycorrhizal fungi as versatile saprotrophs and plant mutualists.</title>
        <authorList>
            <person name="Martino E."/>
            <person name="Morin E."/>
            <person name="Grelet G.A."/>
            <person name="Kuo A."/>
            <person name="Kohler A."/>
            <person name="Daghino S."/>
            <person name="Barry K.W."/>
            <person name="Cichocki N."/>
            <person name="Clum A."/>
            <person name="Dockter R.B."/>
            <person name="Hainaut M."/>
            <person name="Kuo R.C."/>
            <person name="LaButti K."/>
            <person name="Lindahl B.D."/>
            <person name="Lindquist E.A."/>
            <person name="Lipzen A."/>
            <person name="Khouja H.R."/>
            <person name="Magnuson J."/>
            <person name="Murat C."/>
            <person name="Ohm R.A."/>
            <person name="Singer S.W."/>
            <person name="Spatafora J.W."/>
            <person name="Wang M."/>
            <person name="Veneault-Fourrey C."/>
            <person name="Henrissat B."/>
            <person name="Grigoriev I.V."/>
            <person name="Martin F.M."/>
            <person name="Perotto S."/>
        </authorList>
    </citation>
    <scope>NUCLEOTIDE SEQUENCE [LARGE SCALE GENOMIC DNA]</scope>
    <source>
        <strain evidence="1 2">ATCC 22711</strain>
    </source>
</reference>
<dbReference type="OrthoDB" id="3926238at2759"/>
<dbReference type="InParanoid" id="A0A2T3B2K4"/>
<organism evidence="1 2">
    <name type="scientific">Amorphotheca resinae ATCC 22711</name>
    <dbReference type="NCBI Taxonomy" id="857342"/>
    <lineage>
        <taxon>Eukaryota</taxon>
        <taxon>Fungi</taxon>
        <taxon>Dikarya</taxon>
        <taxon>Ascomycota</taxon>
        <taxon>Pezizomycotina</taxon>
        <taxon>Leotiomycetes</taxon>
        <taxon>Helotiales</taxon>
        <taxon>Amorphothecaceae</taxon>
        <taxon>Amorphotheca</taxon>
    </lineage>
</organism>
<evidence type="ECO:0000313" key="1">
    <source>
        <dbReference type="EMBL" id="PSS18786.1"/>
    </source>
</evidence>
<protein>
    <submittedName>
        <fullName evidence="1">Uncharacterized protein</fullName>
    </submittedName>
</protein>
<evidence type="ECO:0000313" key="2">
    <source>
        <dbReference type="Proteomes" id="UP000241818"/>
    </source>
</evidence>
<dbReference type="Proteomes" id="UP000241818">
    <property type="component" value="Unassembled WGS sequence"/>
</dbReference>
<feature type="non-terminal residue" evidence="1">
    <location>
        <position position="50"/>
    </location>
</feature>